<sequence length="107" mass="11683">MSEFSLIDLERIVAERAKVSPEESWTAKLVAAGQEKAAKKLGEEAVETVIAAIKQDRNNLTAESADLLYHLLVVLNIAAVPLQDVLDELQRRTGQSGLQEKASRPTS</sequence>
<evidence type="ECO:0000256" key="6">
    <source>
        <dbReference type="ARBA" id="ARBA00022801"/>
    </source>
</evidence>
<dbReference type="AlphaFoldDB" id="A0A068SWJ6"/>
<dbReference type="GeneID" id="24257889"/>
<evidence type="ECO:0000256" key="1">
    <source>
        <dbReference type="ARBA" id="ARBA00001460"/>
    </source>
</evidence>
<gene>
    <name evidence="9" type="primary">hisE</name>
    <name evidence="10" type="ORF">RG540_CH40800</name>
</gene>
<evidence type="ECO:0000256" key="2">
    <source>
        <dbReference type="ARBA" id="ARBA00005204"/>
    </source>
</evidence>
<dbReference type="KEGG" id="ngg:RG540_CH40800"/>
<evidence type="ECO:0000313" key="11">
    <source>
        <dbReference type="Proteomes" id="UP000028181"/>
    </source>
</evidence>
<dbReference type="PATRIC" id="fig|1028800.3.peg.4141"/>
<organism evidence="10 11">
    <name type="scientific">Neorhizobium galegae bv. orientalis str. HAMBI 540</name>
    <dbReference type="NCBI Taxonomy" id="1028800"/>
    <lineage>
        <taxon>Bacteria</taxon>
        <taxon>Pseudomonadati</taxon>
        <taxon>Pseudomonadota</taxon>
        <taxon>Alphaproteobacteria</taxon>
        <taxon>Hyphomicrobiales</taxon>
        <taxon>Rhizobiaceae</taxon>
        <taxon>Rhizobium/Agrobacterium group</taxon>
        <taxon>Neorhizobium</taxon>
    </lineage>
</organism>
<dbReference type="eggNOG" id="COG0140">
    <property type="taxonomic scope" value="Bacteria"/>
</dbReference>
<dbReference type="CDD" id="cd11534">
    <property type="entry name" value="NTP-PPase_HisIE_like"/>
    <property type="match status" value="1"/>
</dbReference>
<dbReference type="GO" id="GO:0004636">
    <property type="term" value="F:phosphoribosyl-ATP diphosphatase activity"/>
    <property type="evidence" value="ECO:0007669"/>
    <property type="project" value="UniProtKB-UniRule"/>
</dbReference>
<dbReference type="EC" id="3.6.1.31" evidence="9"/>
<evidence type="ECO:0000256" key="7">
    <source>
        <dbReference type="ARBA" id="ARBA00022840"/>
    </source>
</evidence>
<comment type="similarity">
    <text evidence="3 9">Belongs to the PRA-PH family.</text>
</comment>
<name>A0A068SWJ6_NEOGA</name>
<dbReference type="GO" id="GO:0005524">
    <property type="term" value="F:ATP binding"/>
    <property type="evidence" value="ECO:0007669"/>
    <property type="project" value="UniProtKB-KW"/>
</dbReference>
<evidence type="ECO:0000313" key="10">
    <source>
        <dbReference type="EMBL" id="CDN50229.1"/>
    </source>
</evidence>
<proteinExistence type="inferred from homology"/>
<comment type="pathway">
    <text evidence="2 9">Amino-acid biosynthesis; L-histidine biosynthesis; L-histidine from 5-phospho-alpha-D-ribose 1-diphosphate: step 2/9.</text>
</comment>
<keyword evidence="11" id="KW-1185">Reference proteome</keyword>
<comment type="subcellular location">
    <subcellularLocation>
        <location evidence="9">Cytoplasm</location>
    </subcellularLocation>
</comment>
<protein>
    <recommendedName>
        <fullName evidence="9">Phosphoribosyl-ATP pyrophosphatase</fullName>
        <shortName evidence="9">PRA-PH</shortName>
        <ecNumber evidence="9">3.6.1.31</ecNumber>
    </recommendedName>
</protein>
<keyword evidence="4 9" id="KW-0028">Amino-acid biosynthesis</keyword>
<comment type="catalytic activity">
    <reaction evidence="1 9">
        <text>1-(5-phospho-beta-D-ribosyl)-ATP + H2O = 1-(5-phospho-beta-D-ribosyl)-5'-AMP + diphosphate + H(+)</text>
        <dbReference type="Rhea" id="RHEA:22828"/>
        <dbReference type="ChEBI" id="CHEBI:15377"/>
        <dbReference type="ChEBI" id="CHEBI:15378"/>
        <dbReference type="ChEBI" id="CHEBI:33019"/>
        <dbReference type="ChEBI" id="CHEBI:59457"/>
        <dbReference type="ChEBI" id="CHEBI:73183"/>
        <dbReference type="EC" id="3.6.1.31"/>
    </reaction>
</comment>
<dbReference type="SUPFAM" id="SSF101386">
    <property type="entry name" value="all-alpha NTP pyrophosphatases"/>
    <property type="match status" value="1"/>
</dbReference>
<dbReference type="OrthoDB" id="9814738at2"/>
<evidence type="ECO:0000256" key="8">
    <source>
        <dbReference type="ARBA" id="ARBA00023102"/>
    </source>
</evidence>
<keyword evidence="6 9" id="KW-0378">Hydrolase</keyword>
<dbReference type="GO" id="GO:0005737">
    <property type="term" value="C:cytoplasm"/>
    <property type="evidence" value="ECO:0007669"/>
    <property type="project" value="UniProtKB-SubCell"/>
</dbReference>
<keyword evidence="8 9" id="KW-0368">Histidine biosynthesis</keyword>
<reference evidence="11" key="1">
    <citation type="journal article" date="2014" name="BMC Genomics">
        <title>Genome sequencing of two Neorhizobium galegae strains reveals a noeT gene responsible for the unusual acetylation of the nodulation factors.</title>
        <authorList>
            <person name="Osterman J."/>
            <person name="Marsh J."/>
            <person name="Laine P.K."/>
            <person name="Zeng Z."/>
            <person name="Alatalo E."/>
            <person name="Sullivan J.T."/>
            <person name="Young J.P."/>
            <person name="Thomas-Oates J."/>
            <person name="Paulin L."/>
            <person name="Lindstrom K."/>
        </authorList>
    </citation>
    <scope>NUCLEOTIDE SEQUENCE [LARGE SCALE GENOMIC DNA]</scope>
    <source>
        <strain evidence="11">HAMBI 540</strain>
    </source>
</reference>
<keyword evidence="7 9" id="KW-0067">ATP-binding</keyword>
<dbReference type="PANTHER" id="PTHR42945:SF1">
    <property type="entry name" value="HISTIDINE BIOSYNTHESIS BIFUNCTIONAL PROTEIN HIS7"/>
    <property type="match status" value="1"/>
</dbReference>
<dbReference type="PANTHER" id="PTHR42945">
    <property type="entry name" value="HISTIDINE BIOSYNTHESIS BIFUNCTIONAL PROTEIN"/>
    <property type="match status" value="1"/>
</dbReference>
<dbReference type="Gene3D" id="1.10.287.1080">
    <property type="entry name" value="MazG-like"/>
    <property type="match status" value="1"/>
</dbReference>
<keyword evidence="5 9" id="KW-0547">Nucleotide-binding</keyword>
<dbReference type="HOGENOM" id="CLU_123337_1_1_5"/>
<evidence type="ECO:0000256" key="4">
    <source>
        <dbReference type="ARBA" id="ARBA00022605"/>
    </source>
</evidence>
<dbReference type="NCBIfam" id="NF001611">
    <property type="entry name" value="PRK00400.1-3"/>
    <property type="match status" value="1"/>
</dbReference>
<evidence type="ECO:0000256" key="5">
    <source>
        <dbReference type="ARBA" id="ARBA00022741"/>
    </source>
</evidence>
<keyword evidence="9" id="KW-0963">Cytoplasm</keyword>
<dbReference type="UniPathway" id="UPA00031">
    <property type="reaction ID" value="UER00007"/>
</dbReference>
<dbReference type="Pfam" id="PF01503">
    <property type="entry name" value="PRA-PH"/>
    <property type="match status" value="1"/>
</dbReference>
<dbReference type="RefSeq" id="WP_038591676.1">
    <property type="nucleotide sequence ID" value="NZ_HG938353.1"/>
</dbReference>
<dbReference type="InterPro" id="IPR008179">
    <property type="entry name" value="HisE"/>
</dbReference>
<dbReference type="HAMAP" id="MF_01020">
    <property type="entry name" value="HisE"/>
    <property type="match status" value="1"/>
</dbReference>
<evidence type="ECO:0000256" key="3">
    <source>
        <dbReference type="ARBA" id="ARBA00009392"/>
    </source>
</evidence>
<accession>A0A068SWJ6</accession>
<evidence type="ECO:0000256" key="9">
    <source>
        <dbReference type="HAMAP-Rule" id="MF_01020"/>
    </source>
</evidence>
<dbReference type="NCBIfam" id="NF001613">
    <property type="entry name" value="PRK00400.1-5"/>
    <property type="match status" value="1"/>
</dbReference>
<dbReference type="GO" id="GO:0000105">
    <property type="term" value="P:L-histidine biosynthetic process"/>
    <property type="evidence" value="ECO:0007669"/>
    <property type="project" value="UniProtKB-UniRule"/>
</dbReference>
<dbReference type="InterPro" id="IPR021130">
    <property type="entry name" value="PRib-ATP_PPHydrolase-like"/>
</dbReference>
<dbReference type="Proteomes" id="UP000028181">
    <property type="component" value="Chromosome I"/>
</dbReference>
<dbReference type="EMBL" id="HG938353">
    <property type="protein sequence ID" value="CDN50229.1"/>
    <property type="molecule type" value="Genomic_DNA"/>
</dbReference>
<dbReference type="NCBIfam" id="TIGR03188">
    <property type="entry name" value="histidine_hisI"/>
    <property type="match status" value="1"/>
</dbReference>